<dbReference type="InterPro" id="IPR003033">
    <property type="entry name" value="SCP2_sterol-bd_dom"/>
</dbReference>
<dbReference type="InterPro" id="IPR036527">
    <property type="entry name" value="SCP2_sterol-bd_dom_sf"/>
</dbReference>
<dbReference type="KEGG" id="rsu:NHU_01005"/>
<dbReference type="GeneID" id="93540892"/>
<proteinExistence type="predicted"/>
<dbReference type="RefSeq" id="WP_231098302.1">
    <property type="nucleotide sequence ID" value="NZ_CP015421.1"/>
</dbReference>
<dbReference type="Proteomes" id="UP000064912">
    <property type="component" value="Chromosome"/>
</dbReference>
<dbReference type="Pfam" id="PF02036">
    <property type="entry name" value="SCP2"/>
    <property type="match status" value="1"/>
</dbReference>
<name>A0A0D6AZY3_RHOSU</name>
<gene>
    <name evidence="2" type="ORF">NHU_01005</name>
</gene>
<dbReference type="eggNOG" id="COG3154">
    <property type="taxonomic scope" value="Bacteria"/>
</dbReference>
<dbReference type="AlphaFoldDB" id="A0A0D6AZY3"/>
<evidence type="ECO:0000313" key="2">
    <source>
        <dbReference type="EMBL" id="BAQ68170.1"/>
    </source>
</evidence>
<organism evidence="2 3">
    <name type="scientific">Rhodovulum sulfidophilum</name>
    <name type="common">Rhodobacter sulfidophilus</name>
    <dbReference type="NCBI Taxonomy" id="35806"/>
    <lineage>
        <taxon>Bacteria</taxon>
        <taxon>Pseudomonadati</taxon>
        <taxon>Pseudomonadota</taxon>
        <taxon>Alphaproteobacteria</taxon>
        <taxon>Rhodobacterales</taxon>
        <taxon>Paracoccaceae</taxon>
        <taxon>Rhodovulum</taxon>
    </lineage>
</organism>
<evidence type="ECO:0000259" key="1">
    <source>
        <dbReference type="Pfam" id="PF02036"/>
    </source>
</evidence>
<reference evidence="2 3" key="1">
    <citation type="submission" date="2015-02" db="EMBL/GenBank/DDBJ databases">
        <title>Genome sequene of Rhodovulum sulfidophilum DSM 2351.</title>
        <authorList>
            <person name="Nagao N."/>
        </authorList>
    </citation>
    <scope>NUCLEOTIDE SEQUENCE [LARGE SCALE GENOMIC DNA]</scope>
    <source>
        <strain evidence="2 3">DSM 2351</strain>
    </source>
</reference>
<feature type="domain" description="SCP2" evidence="1">
    <location>
        <begin position="69"/>
        <end position="138"/>
    </location>
</feature>
<dbReference type="EMBL" id="AP014800">
    <property type="protein sequence ID" value="BAQ68170.1"/>
    <property type="molecule type" value="Genomic_DNA"/>
</dbReference>
<dbReference type="SUPFAM" id="SSF55718">
    <property type="entry name" value="SCP-like"/>
    <property type="match status" value="1"/>
</dbReference>
<accession>A0A0D6AZY3</accession>
<protein>
    <recommendedName>
        <fullName evidence="1">SCP2 domain-containing protein</fullName>
    </recommendedName>
</protein>
<evidence type="ECO:0000313" key="3">
    <source>
        <dbReference type="Proteomes" id="UP000064912"/>
    </source>
</evidence>
<sequence>MTTAPQTPRLPGGSGGFPFLPPLPLFLLQPVLKRIVTKIAADNPDMFDRLGHHRHAYFLVDPVDMPFMLYLRPDPEALDFKALNRRRALPPHCARISGKFLDLLTLMDTEQDGDALFFSRDLIVTGDTEAVVCLRNALDDVEEPIAESVADMFGAPGRGALNMLRRAAENAQKRKGSHS</sequence>
<dbReference type="PATRIC" id="fig|35806.4.peg.1027"/>